<comment type="caution">
    <text evidence="1">The sequence shown here is derived from an EMBL/GenBank/DDBJ whole genome shotgun (WGS) entry which is preliminary data.</text>
</comment>
<sequence length="95" mass="10506">MRCVSQNITQPFQNLSTDEAVRYLQEVERMDDGQLSELLARNNITGFIRIAPLGDIITITEPPWNSSGAIGNPDWIGLAQVAKQLAKAALLYYNG</sequence>
<dbReference type="Proteomes" id="UP000269410">
    <property type="component" value="Unassembled WGS sequence"/>
</dbReference>
<accession>A0A3M0YYQ5</accession>
<name>A0A3M0YYQ5_9BACT</name>
<evidence type="ECO:0000313" key="1">
    <source>
        <dbReference type="EMBL" id="RMD77202.1"/>
    </source>
</evidence>
<dbReference type="EMBL" id="RFKV01000055">
    <property type="protein sequence ID" value="RMD77202.1"/>
    <property type="molecule type" value="Genomic_DNA"/>
</dbReference>
<evidence type="ECO:0000313" key="2">
    <source>
        <dbReference type="Proteomes" id="UP000269410"/>
    </source>
</evidence>
<dbReference type="AlphaFoldDB" id="A0A3M0YYQ5"/>
<proteinExistence type="predicted"/>
<reference evidence="1 2" key="1">
    <citation type="submission" date="2018-10" db="EMBL/GenBank/DDBJ databases">
        <title>Thermophilic Lithotrophy and Phototrophy in an Intertidal, Iron-rich, Geothermal Spring.</title>
        <authorList>
            <person name="Ward L.M."/>
            <person name="Idei A."/>
            <person name="Nakagawa M."/>
            <person name="Ueno Y."/>
            <person name="Fischer W."/>
            <person name="Mcglynn S.E."/>
        </authorList>
    </citation>
    <scope>NUCLEOTIDE SEQUENCE [LARGE SCALE GENOMIC DNA]</scope>
    <source>
        <strain evidence="1">J137</strain>
    </source>
</reference>
<organism evidence="1 2">
    <name type="scientific">Candidatus Dojkabacteria bacterium</name>
    <dbReference type="NCBI Taxonomy" id="2099670"/>
    <lineage>
        <taxon>Bacteria</taxon>
        <taxon>Candidatus Dojkabacteria</taxon>
    </lineage>
</organism>
<gene>
    <name evidence="1" type="ORF">D6810_01590</name>
</gene>
<protein>
    <submittedName>
        <fullName evidence="1">Uncharacterized protein</fullName>
    </submittedName>
</protein>